<feature type="domain" description="Fibronectin type-III" evidence="4">
    <location>
        <begin position="510"/>
        <end position="601"/>
    </location>
</feature>
<feature type="region of interest" description="Disordered" evidence="2">
    <location>
        <begin position="84"/>
        <end position="115"/>
    </location>
</feature>
<feature type="domain" description="Fibronectin type-III" evidence="4">
    <location>
        <begin position="419"/>
        <end position="506"/>
    </location>
</feature>
<feature type="compositionally biased region" description="Basic residues" evidence="2">
    <location>
        <begin position="153"/>
        <end position="168"/>
    </location>
</feature>
<keyword evidence="6" id="KW-1185">Reference proteome</keyword>
<dbReference type="PANTHER" id="PTHR13817:SF73">
    <property type="entry name" value="FIBRONECTIN TYPE-III DOMAIN-CONTAINING PROTEIN"/>
    <property type="match status" value="1"/>
</dbReference>
<reference evidence="5 6" key="1">
    <citation type="submission" date="2021-06" db="EMBL/GenBank/DDBJ databases">
        <title>A haploid diamondback moth (Plutella xylostella L.) genome assembly resolves 31 chromosomes and identifies a diamide resistance mutation.</title>
        <authorList>
            <person name="Ward C.M."/>
            <person name="Perry K.D."/>
            <person name="Baker G."/>
            <person name="Powis K."/>
            <person name="Heckel D.G."/>
            <person name="Baxter S.W."/>
        </authorList>
    </citation>
    <scope>NUCLEOTIDE SEQUENCE [LARGE SCALE GENOMIC DNA]</scope>
    <source>
        <strain evidence="5 6">LV</strain>
        <tissue evidence="5">Single pupa</tissue>
    </source>
</reference>
<dbReference type="EMBL" id="JAHIBW010000004">
    <property type="protein sequence ID" value="KAG7311693.1"/>
    <property type="molecule type" value="Genomic_DNA"/>
</dbReference>
<feature type="domain" description="Fibronectin type-III" evidence="4">
    <location>
        <begin position="230"/>
        <end position="322"/>
    </location>
</feature>
<feature type="region of interest" description="Disordered" evidence="2">
    <location>
        <begin position="584"/>
        <end position="616"/>
    </location>
</feature>
<keyword evidence="3" id="KW-1133">Transmembrane helix</keyword>
<dbReference type="Gene3D" id="2.60.40.10">
    <property type="entry name" value="Immunoglobulins"/>
    <property type="match status" value="8"/>
</dbReference>
<keyword evidence="1" id="KW-0677">Repeat</keyword>
<dbReference type="SMART" id="SM00060">
    <property type="entry name" value="FN3"/>
    <property type="match status" value="9"/>
</dbReference>
<feature type="domain" description="Fibronectin type-III" evidence="4">
    <location>
        <begin position="794"/>
        <end position="880"/>
    </location>
</feature>
<feature type="compositionally biased region" description="Low complexity" evidence="2">
    <location>
        <begin position="198"/>
        <end position="212"/>
    </location>
</feature>
<evidence type="ECO:0000259" key="4">
    <source>
        <dbReference type="PROSITE" id="PS50853"/>
    </source>
</evidence>
<evidence type="ECO:0000256" key="3">
    <source>
        <dbReference type="SAM" id="Phobius"/>
    </source>
</evidence>
<dbReference type="InterPro" id="IPR013783">
    <property type="entry name" value="Ig-like_fold"/>
</dbReference>
<gene>
    <name evidence="5" type="ORF">JYU34_002747</name>
</gene>
<name>A0ABQ7R318_PLUXY</name>
<dbReference type="InterPro" id="IPR050964">
    <property type="entry name" value="Striated_Muscle_Regulatory"/>
</dbReference>
<feature type="domain" description="Fibronectin type-III" evidence="4">
    <location>
        <begin position="701"/>
        <end position="793"/>
    </location>
</feature>
<comment type="caution">
    <text evidence="5">The sequence shown here is derived from an EMBL/GenBank/DDBJ whole genome shotgun (WGS) entry which is preliminary data.</text>
</comment>
<dbReference type="Proteomes" id="UP000823941">
    <property type="component" value="Chromosome 4"/>
</dbReference>
<evidence type="ECO:0000256" key="1">
    <source>
        <dbReference type="ARBA" id="ARBA00022737"/>
    </source>
</evidence>
<keyword evidence="3" id="KW-0812">Transmembrane</keyword>
<organism evidence="5 6">
    <name type="scientific">Plutella xylostella</name>
    <name type="common">Diamondback moth</name>
    <name type="synonym">Plutella maculipennis</name>
    <dbReference type="NCBI Taxonomy" id="51655"/>
    <lineage>
        <taxon>Eukaryota</taxon>
        <taxon>Metazoa</taxon>
        <taxon>Ecdysozoa</taxon>
        <taxon>Arthropoda</taxon>
        <taxon>Hexapoda</taxon>
        <taxon>Insecta</taxon>
        <taxon>Pterygota</taxon>
        <taxon>Neoptera</taxon>
        <taxon>Endopterygota</taxon>
        <taxon>Lepidoptera</taxon>
        <taxon>Glossata</taxon>
        <taxon>Ditrysia</taxon>
        <taxon>Yponomeutoidea</taxon>
        <taxon>Plutellidae</taxon>
        <taxon>Plutella</taxon>
    </lineage>
</organism>
<feature type="compositionally biased region" description="Basic residues" evidence="2">
    <location>
        <begin position="516"/>
        <end position="526"/>
    </location>
</feature>
<protein>
    <recommendedName>
        <fullName evidence="4">Fibronectin type-III domain-containing protein</fullName>
    </recommendedName>
</protein>
<feature type="compositionally biased region" description="Low complexity" evidence="2">
    <location>
        <begin position="592"/>
        <end position="602"/>
    </location>
</feature>
<sequence length="1106" mass="119548">MVGVGVAEGGGEPYYGEYYPPEQYFVPQEMCPHPHQHPQHAHMCTVHTDYGGMPVVTSGTMMPPMMQPVLDDMRHYIVHHPPHQMHHPPPHQLPHHQQMPPQHQPHHYGPANGAGGPQHFYPAGYQPHYHIPPHPMQHYPPPPVYQKDERAQRQHTKLKQKLERKHNNRTNGIEANSGASTPSLSPRKELNGRGGASSGAWSEGEGSSAGASMQSDEDCDTQAFLDQLSAKRTPQVSEVTSTSALVQWNSPLPEGVPPPPHDLTYDLLLGDRGRYKAIYSGPKLSCRVCDLRPGCEYSVRLQIRAGEAGATSEEATFSAAPAPPARPAAPRVTVRARSSLQLRWAAAADHGARIAHYVLELDAGEGWVEAARPRARHHTVPDLRAQTRYRFRLAAVNECGRGEWSEEVVAWTAGAPPPAPRPPRLVAATASALDLAWERRADEEFTLQLDEPDSGHGFLPVYSGPDDRHTAAGLRRATDYRFRLRAETPDGQGPWSADVTYRTLPEPPAPPARPSPRGKVHSRSFRLRWDPPPDDGGAPVESYTLELDDGSGWREAWRGREREALCERLQPGAEYRARVRCSNPAGDSAWSAPETVSTEPAAPAAPPAPTAASPPRATAAAVRWRAPSCLGGAALAEYRVELREAGGEPRLAYCGAETECVLRELRPGAAYEVTVTAVNRVGPGAPSPPLAFTAAPAPPDAPPVPSVTLESPRSARLEWTPPNDNGAPILDYRLEMSTGAADASFAQVFAGLATSALVGDLTPFTAYFFRVCASNAAGRGAWSGVRDALTERAPPAAPAPPTHEAEAAALRLAWAAPAAHGAAITHYLVRVDERELRCEEPALLVQGLRADTQYRVRVCAVSELGAGAWSEPARCATRPPPPAPPRLACLQRAHNYVKLRWGEGEAGAGTQYRLELRAPPSRDYRVAYRGSARSCKVKKLREDCEYAFRIRASDERGGRGEWGPELLERTGVAPPPAPRAPALALDAGRVLVSWEPVEGCEYAVQTARGGAWRAAWAGAEARCELDDTAEGELQVRVGAARGGAWSAWGAAARLQLPARAPARRAAPRPARAPLAPRHAALLMAGGFLLLAVLVAAVLQRLVEPRP</sequence>
<dbReference type="SUPFAM" id="SSF49265">
    <property type="entry name" value="Fibronectin type III"/>
    <property type="match status" value="5"/>
</dbReference>
<feature type="compositionally biased region" description="Polar residues" evidence="2">
    <location>
        <begin position="169"/>
        <end position="184"/>
    </location>
</feature>
<keyword evidence="3" id="KW-0472">Membrane</keyword>
<proteinExistence type="predicted"/>
<dbReference type="CDD" id="cd00063">
    <property type="entry name" value="FN3"/>
    <property type="match status" value="8"/>
</dbReference>
<accession>A0ABQ7R318</accession>
<dbReference type="Pfam" id="PF00041">
    <property type="entry name" value="fn3"/>
    <property type="match status" value="5"/>
</dbReference>
<feature type="compositionally biased region" description="Pro residues" evidence="2">
    <location>
        <begin position="505"/>
        <end position="514"/>
    </location>
</feature>
<feature type="transmembrane region" description="Helical" evidence="3">
    <location>
        <begin position="1079"/>
        <end position="1098"/>
    </location>
</feature>
<feature type="region of interest" description="Disordered" evidence="2">
    <location>
        <begin position="504"/>
        <end position="538"/>
    </location>
</feature>
<evidence type="ECO:0000256" key="2">
    <source>
        <dbReference type="SAM" id="MobiDB-lite"/>
    </source>
</evidence>
<feature type="compositionally biased region" description="Pro residues" evidence="2">
    <location>
        <begin position="130"/>
        <end position="144"/>
    </location>
</feature>
<feature type="domain" description="Fibronectin type-III" evidence="4">
    <location>
        <begin position="326"/>
        <end position="415"/>
    </location>
</feature>
<feature type="domain" description="Fibronectin type-III" evidence="4">
    <location>
        <begin position="881"/>
        <end position="975"/>
    </location>
</feature>
<dbReference type="InterPro" id="IPR003961">
    <property type="entry name" value="FN3_dom"/>
</dbReference>
<dbReference type="PANTHER" id="PTHR13817">
    <property type="entry name" value="TITIN"/>
    <property type="match status" value="1"/>
</dbReference>
<feature type="region of interest" description="Disordered" evidence="2">
    <location>
        <begin position="130"/>
        <end position="218"/>
    </location>
</feature>
<dbReference type="InterPro" id="IPR036116">
    <property type="entry name" value="FN3_sf"/>
</dbReference>
<evidence type="ECO:0000313" key="6">
    <source>
        <dbReference type="Proteomes" id="UP000823941"/>
    </source>
</evidence>
<dbReference type="PROSITE" id="PS50853">
    <property type="entry name" value="FN3"/>
    <property type="match status" value="8"/>
</dbReference>
<evidence type="ECO:0000313" key="5">
    <source>
        <dbReference type="EMBL" id="KAG7311693.1"/>
    </source>
</evidence>
<feature type="domain" description="Fibronectin type-III" evidence="4">
    <location>
        <begin position="605"/>
        <end position="697"/>
    </location>
</feature>